<feature type="transmembrane region" description="Helical" evidence="1">
    <location>
        <begin position="83"/>
        <end position="101"/>
    </location>
</feature>
<dbReference type="PANTHER" id="PTHR42903:SF1">
    <property type="entry name" value="INNER MEMBRANE PROTEIN YCCF"/>
    <property type="match status" value="1"/>
</dbReference>
<dbReference type="InterPro" id="IPR031308">
    <property type="entry name" value="UCP028777"/>
</dbReference>
<keyword evidence="1" id="KW-1133">Transmembrane helix</keyword>
<reference evidence="3 4" key="1">
    <citation type="submission" date="2020-02" db="EMBL/GenBank/DDBJ databases">
        <title>Draft genome sequence of Lactococcus sp. Hs30E4-3.</title>
        <authorList>
            <person name="Noda S."/>
            <person name="Yuki M."/>
            <person name="Ohkuma M."/>
        </authorList>
    </citation>
    <scope>NUCLEOTIDE SEQUENCE [LARGE SCALE GENOMIC DNA]</scope>
    <source>
        <strain evidence="3 4">Hs30E4-3</strain>
    </source>
</reference>
<feature type="domain" description="Inner membrane component" evidence="2">
    <location>
        <begin position="4"/>
        <end position="54"/>
    </location>
</feature>
<keyword evidence="1" id="KW-0472">Membrane</keyword>
<dbReference type="Pfam" id="PF03733">
    <property type="entry name" value="YccF"/>
    <property type="match status" value="2"/>
</dbReference>
<evidence type="ECO:0000313" key="4">
    <source>
        <dbReference type="Proteomes" id="UP000480303"/>
    </source>
</evidence>
<dbReference type="PANTHER" id="PTHR42903">
    <property type="entry name" value="INNER MEMBRANE PROTEIN YCCF"/>
    <property type="match status" value="1"/>
</dbReference>
<feature type="transmembrane region" description="Helical" evidence="1">
    <location>
        <begin position="18"/>
        <end position="39"/>
    </location>
</feature>
<keyword evidence="1" id="KW-0812">Transmembrane</keyword>
<dbReference type="AlphaFoldDB" id="A0A6A0BCX4"/>
<evidence type="ECO:0000313" key="3">
    <source>
        <dbReference type="EMBL" id="GFH41677.1"/>
    </source>
</evidence>
<name>A0A6A0BCX4_9LACT</name>
<dbReference type="EMBL" id="BLLI01000003">
    <property type="protein sequence ID" value="GFH41677.1"/>
    <property type="molecule type" value="Genomic_DNA"/>
</dbReference>
<organism evidence="3 4">
    <name type="scientific">Pseudolactococcus hodotermopsidis</name>
    <dbReference type="NCBI Taxonomy" id="2709157"/>
    <lineage>
        <taxon>Bacteria</taxon>
        <taxon>Bacillati</taxon>
        <taxon>Bacillota</taxon>
        <taxon>Bacilli</taxon>
        <taxon>Lactobacillales</taxon>
        <taxon>Streptococcaceae</taxon>
        <taxon>Pseudolactococcus</taxon>
    </lineage>
</organism>
<evidence type="ECO:0000259" key="2">
    <source>
        <dbReference type="Pfam" id="PF03733"/>
    </source>
</evidence>
<gene>
    <name evidence="3" type="ORF">Hs30E_02280</name>
</gene>
<dbReference type="NCBIfam" id="NF008740">
    <property type="entry name" value="PRK11770.1-2"/>
    <property type="match status" value="1"/>
</dbReference>
<accession>A0A6A0BCX4</accession>
<proteinExistence type="predicted"/>
<dbReference type="Proteomes" id="UP000480303">
    <property type="component" value="Unassembled WGS sequence"/>
</dbReference>
<dbReference type="InterPro" id="IPR052937">
    <property type="entry name" value="Inner_membrane_protein"/>
</dbReference>
<dbReference type="RefSeq" id="WP_172207359.1">
    <property type="nucleotide sequence ID" value="NZ_BLLI01000003.1"/>
</dbReference>
<feature type="domain" description="Inner membrane component" evidence="2">
    <location>
        <begin position="66"/>
        <end position="116"/>
    </location>
</feature>
<dbReference type="GO" id="GO:0005886">
    <property type="term" value="C:plasma membrane"/>
    <property type="evidence" value="ECO:0007669"/>
    <property type="project" value="TreeGrafter"/>
</dbReference>
<comment type="caution">
    <text evidence="3">The sequence shown here is derived from an EMBL/GenBank/DDBJ whole genome shotgun (WGS) entry which is preliminary data.</text>
</comment>
<sequence>MRLIGNLIWLIFGGLSSWLSWTIAGLLWCLTIVGIPIGMQCFKIASFGFAPFGKHLENQGGSVSFLVNVIWFVLFGWELAITHLVSAFCLAITIVGIPFAVQQLKMVGICLAPFGKIVVRD</sequence>
<evidence type="ECO:0000256" key="1">
    <source>
        <dbReference type="SAM" id="Phobius"/>
    </source>
</evidence>
<protein>
    <recommendedName>
        <fullName evidence="2">Inner membrane component domain-containing protein</fullName>
    </recommendedName>
</protein>
<keyword evidence="4" id="KW-1185">Reference proteome</keyword>
<dbReference type="InterPro" id="IPR005185">
    <property type="entry name" value="YccF"/>
</dbReference>
<dbReference type="PIRSF" id="PIRSF028777">
    <property type="entry name" value="UCP028777"/>
    <property type="match status" value="1"/>
</dbReference>